<protein>
    <recommendedName>
        <fullName evidence="1">AB hydrolase-1 domain-containing protein</fullName>
    </recommendedName>
</protein>
<sequence>MGGPMTDAAAAQLWISQGETLVSRRGHRIAYRRRGRGPAVLLLHGFPTWSFDYADVADDLAADHDVIAPDFLGYGASDKPNPYAYSVAESADLVEDLVAHLQLDSVVVVAHDYGSIVAQELIHRALSGALGFTVSGLVLLNGGIVYSAYRPTFLQKLLIRPGIGKFISGRIRPNRVRRALDKIRGTRLSDREFANLWFGISLRNGHKLAHLLIRYNAERAQHHRRWEDALANWQGPLHLVWGLEDPVSGAHVLEQAITALPQAKVTRLIGVGHYPQSEAPRAVTAAVRTIA</sequence>
<dbReference type="PANTHER" id="PTHR43798">
    <property type="entry name" value="MONOACYLGLYCEROL LIPASE"/>
    <property type="match status" value="1"/>
</dbReference>
<dbReference type="Gene3D" id="3.40.50.1820">
    <property type="entry name" value="alpha/beta hydrolase"/>
    <property type="match status" value="1"/>
</dbReference>
<dbReference type="Pfam" id="PF00561">
    <property type="entry name" value="Abhydrolase_1"/>
    <property type="match status" value="1"/>
</dbReference>
<organism evidence="2 3">
    <name type="scientific">Mycobacterium asiaticum</name>
    <dbReference type="NCBI Taxonomy" id="1790"/>
    <lineage>
        <taxon>Bacteria</taxon>
        <taxon>Bacillati</taxon>
        <taxon>Actinomycetota</taxon>
        <taxon>Actinomycetes</taxon>
        <taxon>Mycobacteriales</taxon>
        <taxon>Mycobacteriaceae</taxon>
        <taxon>Mycobacterium</taxon>
    </lineage>
</organism>
<dbReference type="GO" id="GO:0047372">
    <property type="term" value="F:monoacylglycerol lipase activity"/>
    <property type="evidence" value="ECO:0007669"/>
    <property type="project" value="TreeGrafter"/>
</dbReference>
<dbReference type="EMBL" id="LZKQ01000279">
    <property type="protein sequence ID" value="OBI76450.1"/>
    <property type="molecule type" value="Genomic_DNA"/>
</dbReference>
<dbReference type="GO" id="GO:0016020">
    <property type="term" value="C:membrane"/>
    <property type="evidence" value="ECO:0007669"/>
    <property type="project" value="TreeGrafter"/>
</dbReference>
<dbReference type="GO" id="GO:0046464">
    <property type="term" value="P:acylglycerol catabolic process"/>
    <property type="evidence" value="ECO:0007669"/>
    <property type="project" value="TreeGrafter"/>
</dbReference>
<dbReference type="InterPro" id="IPR000073">
    <property type="entry name" value="AB_hydrolase_1"/>
</dbReference>
<reference evidence="2 3" key="1">
    <citation type="submission" date="2016-06" db="EMBL/GenBank/DDBJ databases">
        <authorList>
            <person name="Kjaerup R.B."/>
            <person name="Dalgaard T.S."/>
            <person name="Juul-Madsen H.R."/>
        </authorList>
    </citation>
    <scope>NUCLEOTIDE SEQUENCE [LARGE SCALE GENOMIC DNA]</scope>
    <source>
        <strain evidence="2 3">1081914.2</strain>
    </source>
</reference>
<dbReference type="InterPro" id="IPR029058">
    <property type="entry name" value="AB_hydrolase_fold"/>
</dbReference>
<feature type="domain" description="AB hydrolase-1" evidence="1">
    <location>
        <begin position="38"/>
        <end position="280"/>
    </location>
</feature>
<dbReference type="AlphaFoldDB" id="A0A1A3BNA6"/>
<evidence type="ECO:0000259" key="1">
    <source>
        <dbReference type="Pfam" id="PF00561"/>
    </source>
</evidence>
<accession>A0A1A3BNA6</accession>
<gene>
    <name evidence="2" type="ORF">A9X01_03695</name>
</gene>
<dbReference type="InterPro" id="IPR050266">
    <property type="entry name" value="AB_hydrolase_sf"/>
</dbReference>
<dbReference type="eggNOG" id="COG2267">
    <property type="taxonomic scope" value="Bacteria"/>
</dbReference>
<dbReference type="SUPFAM" id="SSF53474">
    <property type="entry name" value="alpha/beta-Hydrolases"/>
    <property type="match status" value="1"/>
</dbReference>
<name>A0A1A3BNA6_MYCAS</name>
<comment type="caution">
    <text evidence="2">The sequence shown here is derived from an EMBL/GenBank/DDBJ whole genome shotgun (WGS) entry which is preliminary data.</text>
</comment>
<dbReference type="STRING" id="1790.A5645_26285"/>
<evidence type="ECO:0000313" key="3">
    <source>
        <dbReference type="Proteomes" id="UP000093795"/>
    </source>
</evidence>
<dbReference type="PANTHER" id="PTHR43798:SF33">
    <property type="entry name" value="HYDROLASE, PUTATIVE (AFU_ORTHOLOGUE AFUA_2G14860)-RELATED"/>
    <property type="match status" value="1"/>
</dbReference>
<evidence type="ECO:0000313" key="2">
    <source>
        <dbReference type="EMBL" id="OBI76450.1"/>
    </source>
</evidence>
<proteinExistence type="predicted"/>
<dbReference type="Proteomes" id="UP000093795">
    <property type="component" value="Unassembled WGS sequence"/>
</dbReference>